<dbReference type="NCBIfam" id="TIGR03930">
    <property type="entry name" value="WXG100_ESAT6"/>
    <property type="match status" value="1"/>
</dbReference>
<dbReference type="EMBL" id="JAGGKG010000001">
    <property type="protein sequence ID" value="MBP1903394.1"/>
    <property type="molecule type" value="Genomic_DNA"/>
</dbReference>
<gene>
    <name evidence="2" type="ORF">J2Z32_000006</name>
</gene>
<proteinExistence type="predicted"/>
<organism evidence="2 3">
    <name type="scientific">Paenibacillus turicensis</name>
    <dbReference type="NCBI Taxonomy" id="160487"/>
    <lineage>
        <taxon>Bacteria</taxon>
        <taxon>Bacillati</taxon>
        <taxon>Bacillota</taxon>
        <taxon>Bacilli</taxon>
        <taxon>Bacillales</taxon>
        <taxon>Paenibacillaceae</taxon>
        <taxon>Paenibacillus</taxon>
    </lineage>
</organism>
<dbReference type="Proteomes" id="UP001519272">
    <property type="component" value="Unassembled WGS sequence"/>
</dbReference>
<dbReference type="Gene3D" id="1.10.287.1060">
    <property type="entry name" value="ESAT-6-like"/>
    <property type="match status" value="1"/>
</dbReference>
<evidence type="ECO:0000313" key="3">
    <source>
        <dbReference type="Proteomes" id="UP001519272"/>
    </source>
</evidence>
<evidence type="ECO:0000313" key="2">
    <source>
        <dbReference type="EMBL" id="MBP1903394.1"/>
    </source>
</evidence>
<comment type="caution">
    <text evidence="2">The sequence shown here is derived from an EMBL/GenBank/DDBJ whole genome shotgun (WGS) entry which is preliminary data.</text>
</comment>
<evidence type="ECO:0000256" key="1">
    <source>
        <dbReference type="SAM" id="MobiDB-lite"/>
    </source>
</evidence>
<sequence length="113" mass="13598">MPIQADVYELKNLARRVRSDSQSIARESRKIQSTMEGIVWKGRACDRFKLEFRPTEQKMTKAVQELVKFAEQLERIAEAFRQADMEEDRRRAREEQERRDQERAAREAERNRK</sequence>
<feature type="region of interest" description="Disordered" evidence="1">
    <location>
        <begin position="81"/>
        <end position="113"/>
    </location>
</feature>
<dbReference type="RefSeq" id="WP_210087111.1">
    <property type="nucleotide sequence ID" value="NZ_JAGGKG010000001.1"/>
</dbReference>
<keyword evidence="3" id="KW-1185">Reference proteome</keyword>
<name>A0ABS4FLE9_9BACL</name>
<dbReference type="InterPro" id="IPR010310">
    <property type="entry name" value="T7SS_ESAT-6-like"/>
</dbReference>
<dbReference type="Pfam" id="PF06013">
    <property type="entry name" value="WXG100"/>
    <property type="match status" value="1"/>
</dbReference>
<dbReference type="SUPFAM" id="SSF140453">
    <property type="entry name" value="EsxAB dimer-like"/>
    <property type="match status" value="1"/>
</dbReference>
<accession>A0ABS4FLE9</accession>
<protein>
    <submittedName>
        <fullName evidence="2">WXG100 family type VII secretion target</fullName>
    </submittedName>
</protein>
<reference evidence="2 3" key="1">
    <citation type="submission" date="2021-03" db="EMBL/GenBank/DDBJ databases">
        <title>Genomic Encyclopedia of Type Strains, Phase IV (KMG-IV): sequencing the most valuable type-strain genomes for metagenomic binning, comparative biology and taxonomic classification.</title>
        <authorList>
            <person name="Goeker M."/>
        </authorList>
    </citation>
    <scope>NUCLEOTIDE SEQUENCE [LARGE SCALE GENOMIC DNA]</scope>
    <source>
        <strain evidence="2 3">DSM 14349</strain>
    </source>
</reference>
<dbReference type="InterPro" id="IPR036689">
    <property type="entry name" value="ESAT-6-like_sf"/>
</dbReference>